<dbReference type="RefSeq" id="WP_418160642.1">
    <property type="nucleotide sequence ID" value="NZ_JBBLZC010000018.1"/>
</dbReference>
<protein>
    <submittedName>
        <fullName evidence="2">ABC transporter substrate-binding protein</fullName>
    </submittedName>
</protein>
<proteinExistence type="predicted"/>
<keyword evidence="3" id="KW-1185">Reference proteome</keyword>
<dbReference type="Gene3D" id="3.10.450.710">
    <property type="entry name" value="Tgt2/MlaC"/>
    <property type="match status" value="1"/>
</dbReference>
<dbReference type="Proteomes" id="UP001375743">
    <property type="component" value="Unassembled WGS sequence"/>
</dbReference>
<accession>A0ABU8XUC0</accession>
<feature type="signal peptide" evidence="1">
    <location>
        <begin position="1"/>
        <end position="22"/>
    </location>
</feature>
<dbReference type="InterPro" id="IPR042245">
    <property type="entry name" value="Tgt2/MlaC_sf"/>
</dbReference>
<evidence type="ECO:0000256" key="1">
    <source>
        <dbReference type="SAM" id="SignalP"/>
    </source>
</evidence>
<evidence type="ECO:0000313" key="3">
    <source>
        <dbReference type="Proteomes" id="UP001375743"/>
    </source>
</evidence>
<dbReference type="PANTHER" id="PTHR36573:SF1">
    <property type="entry name" value="INTERMEMBRANE PHOSPHOLIPID TRANSPORT SYSTEM BINDING PROTEIN MLAC"/>
    <property type="match status" value="1"/>
</dbReference>
<organism evidence="2 3">
    <name type="scientific">Benzoatithermus flavus</name>
    <dbReference type="NCBI Taxonomy" id="3108223"/>
    <lineage>
        <taxon>Bacteria</taxon>
        <taxon>Pseudomonadati</taxon>
        <taxon>Pseudomonadota</taxon>
        <taxon>Alphaproteobacteria</taxon>
        <taxon>Geminicoccales</taxon>
        <taxon>Geminicoccaceae</taxon>
        <taxon>Benzoatithermus</taxon>
    </lineage>
</organism>
<dbReference type="InterPro" id="IPR006311">
    <property type="entry name" value="TAT_signal"/>
</dbReference>
<dbReference type="PANTHER" id="PTHR36573">
    <property type="entry name" value="INTERMEMBRANE PHOSPHOLIPID TRANSPORT SYSTEM BINDING PROTEIN MLAC"/>
    <property type="match status" value="1"/>
</dbReference>
<dbReference type="EMBL" id="JBBLZC010000018">
    <property type="protein sequence ID" value="MEK0084790.1"/>
    <property type="molecule type" value="Genomic_DNA"/>
</dbReference>
<name>A0ABU8XUC0_9PROT</name>
<comment type="caution">
    <text evidence="2">The sequence shown here is derived from an EMBL/GenBank/DDBJ whole genome shotgun (WGS) entry which is preliminary data.</text>
</comment>
<reference evidence="2 3" key="1">
    <citation type="submission" date="2024-01" db="EMBL/GenBank/DDBJ databases">
        <title>Multi-omics insights into the function and evolution of sodium benzoate biodegradation pathways in Benzoatithermus flavus gen. nov., sp. nov. from hot spring.</title>
        <authorList>
            <person name="Hu C.-J."/>
            <person name="Li W.-J."/>
        </authorList>
    </citation>
    <scope>NUCLEOTIDE SEQUENCE [LARGE SCALE GENOMIC DNA]</scope>
    <source>
        <strain evidence="2 3">SYSU G07066</strain>
    </source>
</reference>
<dbReference type="InterPro" id="IPR008869">
    <property type="entry name" value="MlaC/ttg2D"/>
</dbReference>
<evidence type="ECO:0000313" key="2">
    <source>
        <dbReference type="EMBL" id="MEK0084790.1"/>
    </source>
</evidence>
<dbReference type="Pfam" id="PF05494">
    <property type="entry name" value="MlaC"/>
    <property type="match status" value="1"/>
</dbReference>
<feature type="chain" id="PRO_5046198582" evidence="1">
    <location>
        <begin position="23"/>
        <end position="214"/>
    </location>
</feature>
<dbReference type="PROSITE" id="PS51318">
    <property type="entry name" value="TAT"/>
    <property type="match status" value="1"/>
</dbReference>
<gene>
    <name evidence="2" type="ORF">U1T56_16680</name>
</gene>
<sequence>MSIGRTRRAALAGMSLAGMAIATGLGAGSVEAAPAEAPETFVQSFAANVLTVLRDRARPLEERVHKVDALVSGGVDLDRVARLALGRYWRSAAESERREFAALFKAAMLASYSRRFDAYADRRLRVAGATPAGESDAMVESYLEGGGSPVRLDWRLTPAGGSWRILDVVVEGVSLLVTYRNEFAAVIERGGGKVSALLAELRGRIDAGHLALTG</sequence>
<keyword evidence="1" id="KW-0732">Signal</keyword>